<keyword evidence="7 12" id="KW-0067">ATP-binding</keyword>
<keyword evidence="9" id="KW-0496">Mitochondrion</keyword>
<evidence type="ECO:0000256" key="1">
    <source>
        <dbReference type="ARBA" id="ARBA00004434"/>
    </source>
</evidence>
<evidence type="ECO:0000256" key="10">
    <source>
        <dbReference type="ARBA" id="ARBA00023136"/>
    </source>
</evidence>
<feature type="domain" description="BCS1 N-terminal" evidence="15">
    <location>
        <begin position="53"/>
        <end position="257"/>
    </location>
</feature>
<feature type="compositionally biased region" description="Basic residues" evidence="13">
    <location>
        <begin position="598"/>
        <end position="607"/>
    </location>
</feature>
<keyword evidence="6" id="KW-0378">Hydrolase</keyword>
<reference evidence="16 17" key="2">
    <citation type="submission" date="2021-10" db="EMBL/GenBank/DDBJ databases">
        <authorList>
            <person name="Piombo E."/>
        </authorList>
    </citation>
    <scope>NUCLEOTIDE SEQUENCE [LARGE SCALE GENOMIC DNA]</scope>
</reference>
<dbReference type="GO" id="GO:0005743">
    <property type="term" value="C:mitochondrial inner membrane"/>
    <property type="evidence" value="ECO:0007669"/>
    <property type="project" value="UniProtKB-SubCell"/>
</dbReference>
<dbReference type="PANTHER" id="PTHR23070">
    <property type="entry name" value="BCS1 AAA-TYPE ATPASE"/>
    <property type="match status" value="1"/>
</dbReference>
<evidence type="ECO:0000256" key="7">
    <source>
        <dbReference type="ARBA" id="ARBA00022840"/>
    </source>
</evidence>
<dbReference type="Pfam" id="PF08740">
    <property type="entry name" value="BCS1_N"/>
    <property type="match status" value="1"/>
</dbReference>
<comment type="subcellular location">
    <subcellularLocation>
        <location evidence="1">Mitochondrion inner membrane</location>
        <topology evidence="1">Single-pass membrane protein</topology>
    </subcellularLocation>
</comment>
<dbReference type="SMART" id="SM00382">
    <property type="entry name" value="AAA"/>
    <property type="match status" value="1"/>
</dbReference>
<keyword evidence="5" id="KW-0999">Mitochondrion inner membrane</keyword>
<feature type="region of interest" description="Disordered" evidence="13">
    <location>
        <begin position="534"/>
        <end position="670"/>
    </location>
</feature>
<dbReference type="EMBL" id="CABFOC020000063">
    <property type="protein sequence ID" value="CAH0056458.1"/>
    <property type="molecule type" value="Genomic_DNA"/>
</dbReference>
<dbReference type="AlphaFoldDB" id="A0A9N9ZJH9"/>
<evidence type="ECO:0000313" key="17">
    <source>
        <dbReference type="Proteomes" id="UP000775872"/>
    </source>
</evidence>
<feature type="region of interest" description="Disordered" evidence="13">
    <location>
        <begin position="358"/>
        <end position="385"/>
    </location>
</feature>
<name>A0A9N9ZJH9_9HYPO</name>
<feature type="compositionally biased region" description="Acidic residues" evidence="13">
    <location>
        <begin position="583"/>
        <end position="592"/>
    </location>
</feature>
<evidence type="ECO:0000256" key="9">
    <source>
        <dbReference type="ARBA" id="ARBA00023128"/>
    </source>
</evidence>
<dbReference type="InterPro" id="IPR027417">
    <property type="entry name" value="P-loop_NTPase"/>
</dbReference>
<protein>
    <recommendedName>
        <fullName evidence="18">Mitochondrial chaperone BCS1</fullName>
    </recommendedName>
</protein>
<feature type="compositionally biased region" description="Basic and acidic residues" evidence="13">
    <location>
        <begin position="645"/>
        <end position="663"/>
    </location>
</feature>
<comment type="caution">
    <text evidence="16">The sequence shown here is derived from an EMBL/GenBank/DDBJ whole genome shotgun (WGS) entry which is preliminary data.</text>
</comment>
<feature type="domain" description="AAA+ ATPase" evidence="14">
    <location>
        <begin position="290"/>
        <end position="439"/>
    </location>
</feature>
<evidence type="ECO:0000256" key="13">
    <source>
        <dbReference type="SAM" id="MobiDB-lite"/>
    </source>
</evidence>
<reference evidence="17" key="1">
    <citation type="submission" date="2019-06" db="EMBL/GenBank/DDBJ databases">
        <authorList>
            <person name="Broberg M."/>
        </authorList>
    </citation>
    <scope>NUCLEOTIDE SEQUENCE [LARGE SCALE GENOMIC DNA]</scope>
</reference>
<evidence type="ECO:0000256" key="11">
    <source>
        <dbReference type="ARBA" id="ARBA00048778"/>
    </source>
</evidence>
<evidence type="ECO:0000256" key="12">
    <source>
        <dbReference type="RuleBase" id="RU003651"/>
    </source>
</evidence>
<dbReference type="InterPro" id="IPR003959">
    <property type="entry name" value="ATPase_AAA_core"/>
</dbReference>
<evidence type="ECO:0000313" key="16">
    <source>
        <dbReference type="EMBL" id="CAH0056458.1"/>
    </source>
</evidence>
<evidence type="ECO:0000256" key="3">
    <source>
        <dbReference type="ARBA" id="ARBA00022692"/>
    </source>
</evidence>
<evidence type="ECO:0000256" key="5">
    <source>
        <dbReference type="ARBA" id="ARBA00022792"/>
    </source>
</evidence>
<dbReference type="Gene3D" id="3.40.50.300">
    <property type="entry name" value="P-loop containing nucleotide triphosphate hydrolases"/>
    <property type="match status" value="1"/>
</dbReference>
<dbReference type="GO" id="GO:0005524">
    <property type="term" value="F:ATP binding"/>
    <property type="evidence" value="ECO:0007669"/>
    <property type="project" value="UniProtKB-KW"/>
</dbReference>
<keyword evidence="8" id="KW-1133">Transmembrane helix</keyword>
<evidence type="ECO:0000256" key="4">
    <source>
        <dbReference type="ARBA" id="ARBA00022741"/>
    </source>
</evidence>
<dbReference type="SUPFAM" id="SSF52540">
    <property type="entry name" value="P-loop containing nucleoside triphosphate hydrolases"/>
    <property type="match status" value="1"/>
</dbReference>
<keyword evidence="4 12" id="KW-0547">Nucleotide-binding</keyword>
<evidence type="ECO:0000256" key="2">
    <source>
        <dbReference type="ARBA" id="ARBA00007448"/>
    </source>
</evidence>
<dbReference type="PROSITE" id="PS00674">
    <property type="entry name" value="AAA"/>
    <property type="match status" value="1"/>
</dbReference>
<comment type="catalytic activity">
    <reaction evidence="11">
        <text>ATP + H2O = ADP + phosphate + H(+)</text>
        <dbReference type="Rhea" id="RHEA:13065"/>
        <dbReference type="ChEBI" id="CHEBI:15377"/>
        <dbReference type="ChEBI" id="CHEBI:15378"/>
        <dbReference type="ChEBI" id="CHEBI:30616"/>
        <dbReference type="ChEBI" id="CHEBI:43474"/>
        <dbReference type="ChEBI" id="CHEBI:456216"/>
    </reaction>
    <physiologicalReaction direction="left-to-right" evidence="11">
        <dbReference type="Rhea" id="RHEA:13066"/>
    </physiologicalReaction>
</comment>
<dbReference type="SMART" id="SM01024">
    <property type="entry name" value="BCS1_N"/>
    <property type="match status" value="1"/>
</dbReference>
<organism evidence="16 17">
    <name type="scientific">Clonostachys solani</name>
    <dbReference type="NCBI Taxonomy" id="160281"/>
    <lineage>
        <taxon>Eukaryota</taxon>
        <taxon>Fungi</taxon>
        <taxon>Dikarya</taxon>
        <taxon>Ascomycota</taxon>
        <taxon>Pezizomycotina</taxon>
        <taxon>Sordariomycetes</taxon>
        <taxon>Hypocreomycetidae</taxon>
        <taxon>Hypocreales</taxon>
        <taxon>Bionectriaceae</taxon>
        <taxon>Clonostachys</taxon>
    </lineage>
</organism>
<dbReference type="GO" id="GO:0016887">
    <property type="term" value="F:ATP hydrolysis activity"/>
    <property type="evidence" value="ECO:0007669"/>
    <property type="project" value="InterPro"/>
</dbReference>
<sequence length="670" mass="77389">MENITNPVVQPPVMGQYPQFALLDTIIPGFSLVSSLLQTHLGIDLSLYLPILVLISGSTWAWSYLYSYCNSLVGEYLMSSVRIRTDDEIFNMVMAWVTQQTFSRSSRNIMANTNVNSRSYSMWRFFESDDQNEEEEEDEEEDFWSRKKKTKRDVQYTPSYGSHFFWFKARPLFFNRIDNRDSSSSLSASEREEIQISCFGRNPAILKTLLAEAREMYHEKDECKTLIYRGSTGNANTNSEPEWKRCMARSTRPFSTVILEEKTKNDLIADIADYLNPATRRWYANRGIPYRRGYLLHGPPGTGKSSLSLALAGYFKMRIYILSLSSPMSSEETVSSLFASLPRKCVVLLEDIDSAGLTHTRDKNSDTPESNNEENKSNGNGTNTPAGKLSLSGLLNILDGVASQEGRVLIMTTNHIEKLDKALIRPGRVDMTVLFGRADNKMAGAIFRSIYAPHEGEDIPVYDDRVADPTDEKAANREEALERIKELSHEFAAKIPEHEFSPAEIQGLLLRHKRHPLSALNATDDWIVQTRKEREDQEEEEKKKKEEEEKKKKEEEEKKKKEEEEKEKEEKKKKKKEKKKKEEEEEVEEDSDEEKKEEKKKKKKEKKKKEEEEEVEEDSDEDEEDEDEEKKKKRKKADAKKRKEKKTELEVGEKDKKSEKESSDSGYITP</sequence>
<dbReference type="Pfam" id="PF00004">
    <property type="entry name" value="AAA"/>
    <property type="match status" value="1"/>
</dbReference>
<evidence type="ECO:0000256" key="6">
    <source>
        <dbReference type="ARBA" id="ARBA00022801"/>
    </source>
</evidence>
<dbReference type="InterPro" id="IPR003960">
    <property type="entry name" value="ATPase_AAA_CS"/>
</dbReference>
<keyword evidence="10" id="KW-0472">Membrane</keyword>
<dbReference type="Proteomes" id="UP000775872">
    <property type="component" value="Unassembled WGS sequence"/>
</dbReference>
<gene>
    <name evidence="16" type="ORF">CSOL1703_00006399</name>
</gene>
<keyword evidence="17" id="KW-1185">Reference proteome</keyword>
<evidence type="ECO:0000256" key="8">
    <source>
        <dbReference type="ARBA" id="ARBA00022989"/>
    </source>
</evidence>
<proteinExistence type="inferred from homology"/>
<dbReference type="InterPro" id="IPR050747">
    <property type="entry name" value="Mitochondrial_chaperone_BCS1"/>
</dbReference>
<dbReference type="OrthoDB" id="10251412at2759"/>
<feature type="compositionally biased region" description="Basic residues" evidence="13">
    <location>
        <begin position="631"/>
        <end position="644"/>
    </location>
</feature>
<evidence type="ECO:0000259" key="14">
    <source>
        <dbReference type="SMART" id="SM00382"/>
    </source>
</evidence>
<dbReference type="InterPro" id="IPR057495">
    <property type="entry name" value="AAA_lid_BCS1"/>
</dbReference>
<evidence type="ECO:0000259" key="15">
    <source>
        <dbReference type="SMART" id="SM01024"/>
    </source>
</evidence>
<accession>A0A9N9ZJH9</accession>
<keyword evidence="3" id="KW-0812">Transmembrane</keyword>
<comment type="similarity">
    <text evidence="2">Belongs to the AAA ATPase family. BCS1 subfamily.</text>
</comment>
<evidence type="ECO:0008006" key="18">
    <source>
        <dbReference type="Google" id="ProtNLM"/>
    </source>
</evidence>
<feature type="compositionally biased region" description="Basic and acidic residues" evidence="13">
    <location>
        <begin position="534"/>
        <end position="563"/>
    </location>
</feature>
<feature type="compositionally biased region" description="Acidic residues" evidence="13">
    <location>
        <begin position="611"/>
        <end position="628"/>
    </location>
</feature>
<dbReference type="InterPro" id="IPR003593">
    <property type="entry name" value="AAA+_ATPase"/>
</dbReference>
<dbReference type="Pfam" id="PF25426">
    <property type="entry name" value="AAA_lid_BCS1"/>
    <property type="match status" value="1"/>
</dbReference>
<dbReference type="InterPro" id="IPR014851">
    <property type="entry name" value="BCS1_N"/>
</dbReference>